<keyword evidence="1" id="KW-0472">Membrane</keyword>
<keyword evidence="3" id="KW-1185">Reference proteome</keyword>
<accession>A0A0M6XTA7</accession>
<evidence type="ECO:0000313" key="2">
    <source>
        <dbReference type="EMBL" id="CTQ33451.1"/>
    </source>
</evidence>
<name>A0A0M6XTA7_9RHOB</name>
<dbReference type="STRING" id="282197.SAMN04488517_102280"/>
<reference evidence="2 3" key="1">
    <citation type="submission" date="2015-07" db="EMBL/GenBank/DDBJ databases">
        <authorList>
            <person name="Noorani M."/>
        </authorList>
    </citation>
    <scope>NUCLEOTIDE SEQUENCE [LARGE SCALE GENOMIC DNA]</scope>
    <source>
        <strain evidence="2 3">CECT 5088</strain>
    </source>
</reference>
<dbReference type="AlphaFoldDB" id="A0A0M6XTA7"/>
<dbReference type="Proteomes" id="UP000048908">
    <property type="component" value="Unassembled WGS sequence"/>
</dbReference>
<evidence type="ECO:0000313" key="3">
    <source>
        <dbReference type="Proteomes" id="UP000048908"/>
    </source>
</evidence>
<sequence length="42" mass="4375">MPIIDAVILAACLAGLAGIIRLSVLIFIPDSAAARLLSRTVR</sequence>
<proteinExistence type="predicted"/>
<protein>
    <submittedName>
        <fullName evidence="2">Uncharacterized protein</fullName>
    </submittedName>
</protein>
<dbReference type="RefSeq" id="WP_267885378.1">
    <property type="nucleotide sequence ID" value="NZ_CANMUL010000001.1"/>
</dbReference>
<dbReference type="EMBL" id="CXPG01000020">
    <property type="protein sequence ID" value="CTQ33451.1"/>
    <property type="molecule type" value="Genomic_DNA"/>
</dbReference>
<gene>
    <name evidence="2" type="ORF">JAN5088_02233</name>
</gene>
<keyword evidence="1" id="KW-0812">Transmembrane</keyword>
<feature type="transmembrane region" description="Helical" evidence="1">
    <location>
        <begin position="6"/>
        <end position="28"/>
    </location>
</feature>
<evidence type="ECO:0000256" key="1">
    <source>
        <dbReference type="SAM" id="Phobius"/>
    </source>
</evidence>
<organism evidence="2 3">
    <name type="scientific">Jannaschia rubra</name>
    <dbReference type="NCBI Taxonomy" id="282197"/>
    <lineage>
        <taxon>Bacteria</taxon>
        <taxon>Pseudomonadati</taxon>
        <taxon>Pseudomonadota</taxon>
        <taxon>Alphaproteobacteria</taxon>
        <taxon>Rhodobacterales</taxon>
        <taxon>Roseobacteraceae</taxon>
        <taxon>Jannaschia</taxon>
    </lineage>
</organism>
<keyword evidence="1" id="KW-1133">Transmembrane helix</keyword>